<reference evidence="4 5" key="1">
    <citation type="submission" date="2019-05" db="EMBL/GenBank/DDBJ databases">
        <title>Draft genome sequence of Nonomuraea zeae DSM 100528.</title>
        <authorList>
            <person name="Saricaoglu S."/>
            <person name="Isik K."/>
        </authorList>
    </citation>
    <scope>NUCLEOTIDE SEQUENCE [LARGE SCALE GENOMIC DNA]</scope>
    <source>
        <strain evidence="4 5">DSM 100528</strain>
    </source>
</reference>
<organism evidence="4 5">
    <name type="scientific">Nonomuraea zeae</name>
    <dbReference type="NCBI Taxonomy" id="1642303"/>
    <lineage>
        <taxon>Bacteria</taxon>
        <taxon>Bacillati</taxon>
        <taxon>Actinomycetota</taxon>
        <taxon>Actinomycetes</taxon>
        <taxon>Streptosporangiales</taxon>
        <taxon>Streptosporangiaceae</taxon>
        <taxon>Nonomuraea</taxon>
    </lineage>
</organism>
<dbReference type="EMBL" id="VCKX01000111">
    <property type="protein sequence ID" value="TMR29869.1"/>
    <property type="molecule type" value="Genomic_DNA"/>
</dbReference>
<dbReference type="InterPro" id="IPR036513">
    <property type="entry name" value="STAS_dom_sf"/>
</dbReference>
<keyword evidence="5" id="KW-1185">Reference proteome</keyword>
<sequence>MAAELTLAHQHLPGVTVISVTGELDITNHAKVADYLCRSRQRPADQVVLDLAGLAFMDSSGLRALLSCHQDCLGQGGELRLAALQAVPARLMEITGVHAHLSVHHTVDQALSAALTKISG</sequence>
<dbReference type="NCBIfam" id="TIGR00377">
    <property type="entry name" value="ant_ant_sig"/>
    <property type="match status" value="1"/>
</dbReference>
<dbReference type="Proteomes" id="UP000306628">
    <property type="component" value="Unassembled WGS sequence"/>
</dbReference>
<dbReference type="InterPro" id="IPR003658">
    <property type="entry name" value="Anti-sigma_ant"/>
</dbReference>
<comment type="caution">
    <text evidence="4">The sequence shown here is derived from an EMBL/GenBank/DDBJ whole genome shotgun (WGS) entry which is preliminary data.</text>
</comment>
<accession>A0A5S4GAJ5</accession>
<dbReference type="PANTHER" id="PTHR33495">
    <property type="entry name" value="ANTI-SIGMA FACTOR ANTAGONIST TM_1081-RELATED-RELATED"/>
    <property type="match status" value="1"/>
</dbReference>
<feature type="domain" description="STAS" evidence="3">
    <location>
        <begin position="5"/>
        <end position="114"/>
    </location>
</feature>
<dbReference type="Pfam" id="PF01740">
    <property type="entry name" value="STAS"/>
    <property type="match status" value="1"/>
</dbReference>
<evidence type="ECO:0000313" key="5">
    <source>
        <dbReference type="Proteomes" id="UP000306628"/>
    </source>
</evidence>
<dbReference type="PROSITE" id="PS50801">
    <property type="entry name" value="STAS"/>
    <property type="match status" value="1"/>
</dbReference>
<dbReference type="OrthoDB" id="3428850at2"/>
<dbReference type="CDD" id="cd07043">
    <property type="entry name" value="STAS_anti-anti-sigma_factors"/>
    <property type="match status" value="1"/>
</dbReference>
<evidence type="ECO:0000256" key="2">
    <source>
        <dbReference type="RuleBase" id="RU003749"/>
    </source>
</evidence>
<evidence type="ECO:0000313" key="4">
    <source>
        <dbReference type="EMBL" id="TMR29869.1"/>
    </source>
</evidence>
<dbReference type="GO" id="GO:0043856">
    <property type="term" value="F:anti-sigma factor antagonist activity"/>
    <property type="evidence" value="ECO:0007669"/>
    <property type="project" value="InterPro"/>
</dbReference>
<dbReference type="Gene3D" id="3.30.750.24">
    <property type="entry name" value="STAS domain"/>
    <property type="match status" value="1"/>
</dbReference>
<dbReference type="InterPro" id="IPR002645">
    <property type="entry name" value="STAS_dom"/>
</dbReference>
<dbReference type="SUPFAM" id="SSF52091">
    <property type="entry name" value="SpoIIaa-like"/>
    <property type="match status" value="1"/>
</dbReference>
<dbReference type="AlphaFoldDB" id="A0A5S4GAJ5"/>
<protein>
    <recommendedName>
        <fullName evidence="2">Anti-sigma factor antagonist</fullName>
    </recommendedName>
</protein>
<dbReference type="PANTHER" id="PTHR33495:SF2">
    <property type="entry name" value="ANTI-SIGMA FACTOR ANTAGONIST TM_1081-RELATED"/>
    <property type="match status" value="1"/>
</dbReference>
<name>A0A5S4GAJ5_9ACTN</name>
<proteinExistence type="inferred from homology"/>
<evidence type="ECO:0000256" key="1">
    <source>
        <dbReference type="ARBA" id="ARBA00009013"/>
    </source>
</evidence>
<evidence type="ECO:0000259" key="3">
    <source>
        <dbReference type="PROSITE" id="PS50801"/>
    </source>
</evidence>
<gene>
    <name evidence="4" type="ORF">ETD85_31055</name>
</gene>
<comment type="similarity">
    <text evidence="1 2">Belongs to the anti-sigma-factor antagonist family.</text>
</comment>